<accession>A0A5M3XEJ8</accession>
<feature type="transmembrane region" description="Helical" evidence="6">
    <location>
        <begin position="40"/>
        <end position="58"/>
    </location>
</feature>
<comment type="subcellular location">
    <subcellularLocation>
        <location evidence="1">Cell membrane</location>
        <topology evidence="1">Multi-pass membrane protein</topology>
    </subcellularLocation>
</comment>
<evidence type="ECO:0000256" key="2">
    <source>
        <dbReference type="ARBA" id="ARBA00022475"/>
    </source>
</evidence>
<organism evidence="8 9">
    <name type="scientific">Acrocarpospora pleiomorpha</name>
    <dbReference type="NCBI Taxonomy" id="90975"/>
    <lineage>
        <taxon>Bacteria</taxon>
        <taxon>Bacillati</taxon>
        <taxon>Actinomycetota</taxon>
        <taxon>Actinomycetes</taxon>
        <taxon>Streptosporangiales</taxon>
        <taxon>Streptosporangiaceae</taxon>
        <taxon>Acrocarpospora</taxon>
    </lineage>
</organism>
<dbReference type="RefSeq" id="WP_155345094.1">
    <property type="nucleotide sequence ID" value="NZ_BAAAHM010000008.1"/>
</dbReference>
<feature type="transmembrane region" description="Helical" evidence="6">
    <location>
        <begin position="70"/>
        <end position="88"/>
    </location>
</feature>
<proteinExistence type="predicted"/>
<keyword evidence="9" id="KW-1185">Reference proteome</keyword>
<evidence type="ECO:0000256" key="5">
    <source>
        <dbReference type="ARBA" id="ARBA00023136"/>
    </source>
</evidence>
<feature type="transmembrane region" description="Helical" evidence="6">
    <location>
        <begin position="156"/>
        <end position="176"/>
    </location>
</feature>
<feature type="domain" description="Major facilitator superfamily (MFS) profile" evidence="7">
    <location>
        <begin position="1"/>
        <end position="383"/>
    </location>
</feature>
<keyword evidence="3 6" id="KW-0812">Transmembrane</keyword>
<dbReference type="EMBL" id="BLAF01000014">
    <property type="protein sequence ID" value="GES20035.1"/>
    <property type="molecule type" value="Genomic_DNA"/>
</dbReference>
<evidence type="ECO:0000256" key="6">
    <source>
        <dbReference type="SAM" id="Phobius"/>
    </source>
</evidence>
<dbReference type="InterPro" id="IPR011701">
    <property type="entry name" value="MFS"/>
</dbReference>
<evidence type="ECO:0000256" key="3">
    <source>
        <dbReference type="ARBA" id="ARBA00022692"/>
    </source>
</evidence>
<dbReference type="SUPFAM" id="SSF103473">
    <property type="entry name" value="MFS general substrate transporter"/>
    <property type="match status" value="1"/>
</dbReference>
<evidence type="ECO:0000313" key="9">
    <source>
        <dbReference type="Proteomes" id="UP000377595"/>
    </source>
</evidence>
<dbReference type="InterPro" id="IPR050189">
    <property type="entry name" value="MFS_Efflux_Transporters"/>
</dbReference>
<feature type="transmembrane region" description="Helical" evidence="6">
    <location>
        <begin position="362"/>
        <end position="382"/>
    </location>
</feature>
<feature type="transmembrane region" description="Helical" evidence="6">
    <location>
        <begin position="94"/>
        <end position="115"/>
    </location>
</feature>
<dbReference type="GO" id="GO:0005886">
    <property type="term" value="C:plasma membrane"/>
    <property type="evidence" value="ECO:0007669"/>
    <property type="project" value="UniProtKB-SubCell"/>
</dbReference>
<feature type="transmembrane region" description="Helical" evidence="6">
    <location>
        <begin position="268"/>
        <end position="286"/>
    </location>
</feature>
<dbReference type="PROSITE" id="PS50850">
    <property type="entry name" value="MFS"/>
    <property type="match status" value="1"/>
</dbReference>
<keyword evidence="5 6" id="KW-0472">Membrane</keyword>
<dbReference type="Gene3D" id="1.20.1250.20">
    <property type="entry name" value="MFS general substrate transporter like domains"/>
    <property type="match status" value="2"/>
</dbReference>
<feature type="transmembrane region" description="Helical" evidence="6">
    <location>
        <begin position="292"/>
        <end position="316"/>
    </location>
</feature>
<evidence type="ECO:0000313" key="8">
    <source>
        <dbReference type="EMBL" id="GES20035.1"/>
    </source>
</evidence>
<dbReference type="AlphaFoldDB" id="A0A5M3XEJ8"/>
<dbReference type="CDD" id="cd06174">
    <property type="entry name" value="MFS"/>
    <property type="match status" value="1"/>
</dbReference>
<keyword evidence="4 6" id="KW-1133">Transmembrane helix</keyword>
<dbReference type="PANTHER" id="PTHR43124:SF3">
    <property type="entry name" value="CHLORAMPHENICOL EFFLUX PUMP RV0191"/>
    <property type="match status" value="1"/>
</dbReference>
<dbReference type="InterPro" id="IPR020846">
    <property type="entry name" value="MFS_dom"/>
</dbReference>
<evidence type="ECO:0000259" key="7">
    <source>
        <dbReference type="PROSITE" id="PS50850"/>
    </source>
</evidence>
<dbReference type="PANTHER" id="PTHR43124">
    <property type="entry name" value="PURINE EFFLUX PUMP PBUE"/>
    <property type="match status" value="1"/>
</dbReference>
<evidence type="ECO:0000256" key="4">
    <source>
        <dbReference type="ARBA" id="ARBA00022989"/>
    </source>
</evidence>
<protein>
    <recommendedName>
        <fullName evidence="7">Major facilitator superfamily (MFS) profile domain-containing protein</fullName>
    </recommendedName>
</protein>
<dbReference type="OrthoDB" id="7030876at2"/>
<dbReference type="Pfam" id="PF07690">
    <property type="entry name" value="MFS_1"/>
    <property type="match status" value="1"/>
</dbReference>
<reference evidence="8 9" key="1">
    <citation type="submission" date="2019-10" db="EMBL/GenBank/DDBJ databases">
        <title>Whole genome shotgun sequence of Acrocarpospora pleiomorpha NBRC 16267.</title>
        <authorList>
            <person name="Ichikawa N."/>
            <person name="Kimura A."/>
            <person name="Kitahashi Y."/>
            <person name="Komaki H."/>
            <person name="Oguchi A."/>
        </authorList>
    </citation>
    <scope>NUCLEOTIDE SEQUENCE [LARGE SCALE GENOMIC DNA]</scope>
    <source>
        <strain evidence="8 9">NBRC 16267</strain>
    </source>
</reference>
<keyword evidence="2" id="KW-1003">Cell membrane</keyword>
<dbReference type="Proteomes" id="UP000377595">
    <property type="component" value="Unassembled WGS sequence"/>
</dbReference>
<dbReference type="InterPro" id="IPR036259">
    <property type="entry name" value="MFS_trans_sf"/>
</dbReference>
<evidence type="ECO:0000256" key="1">
    <source>
        <dbReference type="ARBA" id="ARBA00004651"/>
    </source>
</evidence>
<sequence length="383" mass="38917">MKSRIAGLSLSLTASIMPVFLLASLAPQLQRYFDIGATEFGVLNMVSFACWSISALFLGHHVDRTGGEVILAMAALVLAGALLGVSAARSWPELLLAIAVCGLASGVIPQAGYRVIWDRVPQRRKGLAFGVVQSGFPVATVITGVVAPVIARSGNWRLVFVLASVFVVVVCLLVSATRRGTPDTPASGEPVASRTNHPRTSTTVILLVGSVFANAATSALSSYFVLVVVDQGVSDLQAGGLFAVGGIVTVAARVLFGSLVDAGAADPLRLMSGLLIGGAGGVAMLFSDRLPLLLLATLLGFGLGWGWSGLLGYAIVHLYSGTPAASTGLVLTVAGGVGAACGPLLFGLAADHAGVLAAETGLIVIFCLAAVVIGTVSARTAWA</sequence>
<gene>
    <name evidence="8" type="ORF">Aple_029310</name>
</gene>
<dbReference type="GO" id="GO:0022857">
    <property type="term" value="F:transmembrane transporter activity"/>
    <property type="evidence" value="ECO:0007669"/>
    <property type="project" value="InterPro"/>
</dbReference>
<feature type="transmembrane region" description="Helical" evidence="6">
    <location>
        <begin position="328"/>
        <end position="350"/>
    </location>
</feature>
<feature type="transmembrane region" description="Helical" evidence="6">
    <location>
        <begin position="127"/>
        <end position="150"/>
    </location>
</feature>
<feature type="transmembrane region" description="Helical" evidence="6">
    <location>
        <begin position="204"/>
        <end position="226"/>
    </location>
</feature>
<feature type="transmembrane region" description="Helical" evidence="6">
    <location>
        <begin position="238"/>
        <end position="256"/>
    </location>
</feature>
<comment type="caution">
    <text evidence="8">The sequence shown here is derived from an EMBL/GenBank/DDBJ whole genome shotgun (WGS) entry which is preliminary data.</text>
</comment>
<name>A0A5M3XEJ8_9ACTN</name>